<feature type="non-terminal residue" evidence="1">
    <location>
        <position position="111"/>
    </location>
</feature>
<dbReference type="Pfam" id="PF14223">
    <property type="entry name" value="Retrotran_gag_2"/>
    <property type="match status" value="1"/>
</dbReference>
<protein>
    <submittedName>
        <fullName evidence="1">UBN2 domain-containing protein</fullName>
    </submittedName>
</protein>
<dbReference type="InParanoid" id="A0A1Q3B1C7"/>
<reference evidence="2" key="1">
    <citation type="submission" date="2016-04" db="EMBL/GenBank/DDBJ databases">
        <title>Cephalotus genome sequencing.</title>
        <authorList>
            <person name="Fukushima K."/>
            <person name="Hasebe M."/>
            <person name="Fang X."/>
        </authorList>
    </citation>
    <scope>NUCLEOTIDE SEQUENCE [LARGE SCALE GENOMIC DNA]</scope>
    <source>
        <strain evidence="2">cv. St1</strain>
    </source>
</reference>
<accession>A0A1Q3B1C7</accession>
<dbReference type="OrthoDB" id="1305827at2759"/>
<keyword evidence="2" id="KW-1185">Reference proteome</keyword>
<sequence length="111" mass="12372">IPIVVGLPTSHEVWTALESAFASPSNTCILHLDMQMQRSQEETKSVSTYLQHLKSHADEVSAAGHPMSTTDFNIHIFKGLKHEFKDLVKTLLARADPVTYSELLGLLFSHE</sequence>
<gene>
    <name evidence="1" type="ORF">CFOL_v3_05337</name>
</gene>
<dbReference type="EMBL" id="BDDD01000225">
    <property type="protein sequence ID" value="GAV61811.1"/>
    <property type="molecule type" value="Genomic_DNA"/>
</dbReference>
<comment type="caution">
    <text evidence="1">The sequence shown here is derived from an EMBL/GenBank/DDBJ whole genome shotgun (WGS) entry which is preliminary data.</text>
</comment>
<dbReference type="Proteomes" id="UP000187406">
    <property type="component" value="Unassembled WGS sequence"/>
</dbReference>
<feature type="non-terminal residue" evidence="1">
    <location>
        <position position="1"/>
    </location>
</feature>
<dbReference type="PANTHER" id="PTHR47481:SF43">
    <property type="entry name" value="RETROTRANSPOSON COPIA-LIKE N-TERMINAL DOMAIN-CONTAINING PROTEIN"/>
    <property type="match status" value="1"/>
</dbReference>
<dbReference type="AlphaFoldDB" id="A0A1Q3B1C7"/>
<name>A0A1Q3B1C7_CEPFO</name>
<evidence type="ECO:0000313" key="1">
    <source>
        <dbReference type="EMBL" id="GAV61811.1"/>
    </source>
</evidence>
<evidence type="ECO:0000313" key="2">
    <source>
        <dbReference type="Proteomes" id="UP000187406"/>
    </source>
</evidence>
<organism evidence="1 2">
    <name type="scientific">Cephalotus follicularis</name>
    <name type="common">Albany pitcher plant</name>
    <dbReference type="NCBI Taxonomy" id="3775"/>
    <lineage>
        <taxon>Eukaryota</taxon>
        <taxon>Viridiplantae</taxon>
        <taxon>Streptophyta</taxon>
        <taxon>Embryophyta</taxon>
        <taxon>Tracheophyta</taxon>
        <taxon>Spermatophyta</taxon>
        <taxon>Magnoliopsida</taxon>
        <taxon>eudicotyledons</taxon>
        <taxon>Gunneridae</taxon>
        <taxon>Pentapetalae</taxon>
        <taxon>rosids</taxon>
        <taxon>fabids</taxon>
        <taxon>Oxalidales</taxon>
        <taxon>Cephalotaceae</taxon>
        <taxon>Cephalotus</taxon>
    </lineage>
</organism>
<dbReference type="PANTHER" id="PTHR47481">
    <property type="match status" value="1"/>
</dbReference>
<proteinExistence type="predicted"/>